<reference evidence="1" key="1">
    <citation type="submission" date="2021-07" db="EMBL/GenBank/DDBJ databases">
        <authorList>
            <person name="Durling M."/>
        </authorList>
    </citation>
    <scope>NUCLEOTIDE SEQUENCE</scope>
</reference>
<gene>
    <name evidence="1" type="ORF">HYALB_00007805</name>
</gene>
<keyword evidence="2" id="KW-1185">Reference proteome</keyword>
<proteinExistence type="predicted"/>
<comment type="caution">
    <text evidence="1">The sequence shown here is derived from an EMBL/GenBank/DDBJ whole genome shotgun (WGS) entry which is preliminary data.</text>
</comment>
<name>A0A9N9LEX5_9HELO</name>
<dbReference type="Proteomes" id="UP000701801">
    <property type="component" value="Unassembled WGS sequence"/>
</dbReference>
<evidence type="ECO:0000313" key="1">
    <source>
        <dbReference type="EMBL" id="CAG8971890.1"/>
    </source>
</evidence>
<organism evidence="1 2">
    <name type="scientific">Hymenoscyphus albidus</name>
    <dbReference type="NCBI Taxonomy" id="595503"/>
    <lineage>
        <taxon>Eukaryota</taxon>
        <taxon>Fungi</taxon>
        <taxon>Dikarya</taxon>
        <taxon>Ascomycota</taxon>
        <taxon>Pezizomycotina</taxon>
        <taxon>Leotiomycetes</taxon>
        <taxon>Helotiales</taxon>
        <taxon>Helotiaceae</taxon>
        <taxon>Hymenoscyphus</taxon>
    </lineage>
</organism>
<protein>
    <submittedName>
        <fullName evidence="1">Uncharacterized protein</fullName>
    </submittedName>
</protein>
<accession>A0A9N9LEX5</accession>
<evidence type="ECO:0000313" key="2">
    <source>
        <dbReference type="Proteomes" id="UP000701801"/>
    </source>
</evidence>
<dbReference type="AlphaFoldDB" id="A0A9N9LEX5"/>
<sequence length="73" mass="8139">MQSKNDGYLPKKPNSAFQTPKMLQVLPHLQDHIHLGLAIIQGQSPVVEVVPGEIDKRGVVPYSDHEQVLELDD</sequence>
<dbReference type="EMBL" id="CAJVRM010000029">
    <property type="protein sequence ID" value="CAG8971890.1"/>
    <property type="molecule type" value="Genomic_DNA"/>
</dbReference>